<dbReference type="Proteomes" id="UP000465031">
    <property type="component" value="Chromosome"/>
</dbReference>
<evidence type="ECO:0000313" key="3">
    <source>
        <dbReference type="Proteomes" id="UP000465031"/>
    </source>
</evidence>
<proteinExistence type="predicted"/>
<evidence type="ECO:0000313" key="2">
    <source>
        <dbReference type="EMBL" id="QHC56500.1"/>
    </source>
</evidence>
<accession>A0AAE6RKV5</accession>
<dbReference type="RefSeq" id="WP_132505022.1">
    <property type="nucleotide sequence ID" value="NZ_CP047186.1"/>
</dbReference>
<feature type="domain" description="Winged helix DNA-binding" evidence="1">
    <location>
        <begin position="21"/>
        <end position="98"/>
    </location>
</feature>
<dbReference type="Gene3D" id="1.10.10.10">
    <property type="entry name" value="Winged helix-like DNA-binding domain superfamily/Winged helix DNA-binding domain"/>
    <property type="match status" value="1"/>
</dbReference>
<dbReference type="PANTHER" id="PTHR37318:SF1">
    <property type="entry name" value="BSL7504 PROTEIN"/>
    <property type="match status" value="1"/>
</dbReference>
<reference evidence="3" key="1">
    <citation type="submission" date="2019-12" db="EMBL/GenBank/DDBJ databases">
        <title>Complete and draft genome sequences of new strains and members of some known species of the genus Rathayibacter isolated from plants.</title>
        <authorList>
            <person name="Tarlachkov S.V."/>
            <person name="Starodumova I.P."/>
            <person name="Dorofeeva L.V."/>
            <person name="Prisyazhnaya N.V."/>
            <person name="Leyn S."/>
            <person name="Zlamal J."/>
            <person name="Elan M."/>
            <person name="Osterman A.L."/>
            <person name="Nadler S."/>
            <person name="Subbotin S.A."/>
            <person name="Evtushenko L.I."/>
        </authorList>
    </citation>
    <scope>NUCLEOTIDE SEQUENCE [LARGE SCALE GENOMIC DNA]</scope>
    <source>
        <strain evidence="3">VKM Ac-2761</strain>
    </source>
</reference>
<dbReference type="SUPFAM" id="SSF46785">
    <property type="entry name" value="Winged helix' DNA-binding domain"/>
    <property type="match status" value="1"/>
</dbReference>
<dbReference type="KEGG" id="rte:GSU10_13250"/>
<dbReference type="PANTHER" id="PTHR37318">
    <property type="entry name" value="BSL7504 PROTEIN"/>
    <property type="match status" value="1"/>
</dbReference>
<name>A0AAE6RKV5_9MICO</name>
<dbReference type="AlphaFoldDB" id="A0AAE6RKV5"/>
<evidence type="ECO:0000259" key="1">
    <source>
        <dbReference type="Pfam" id="PF13601"/>
    </source>
</evidence>
<dbReference type="InterPro" id="IPR036388">
    <property type="entry name" value="WH-like_DNA-bd_sf"/>
</dbReference>
<sequence length="114" mass="11994">MSGALGQAEAVVDEVFSSLPRLKVAAFLAGCDEAEFAIIAQATGTAPSALSKAATHLEEVGYARIRKGHIGRRSRTWLSLTPAGRSAFARHLEALDDLTNRARTTASSEADPAD</sequence>
<dbReference type="InterPro" id="IPR036390">
    <property type="entry name" value="WH_DNA-bd_sf"/>
</dbReference>
<gene>
    <name evidence="2" type="ORF">GSU10_13250</name>
</gene>
<organism evidence="2 3">
    <name type="scientific">Rathayibacter tanaceti</name>
    <dbReference type="NCBI Taxonomy" id="1671680"/>
    <lineage>
        <taxon>Bacteria</taxon>
        <taxon>Bacillati</taxon>
        <taxon>Actinomycetota</taxon>
        <taxon>Actinomycetes</taxon>
        <taxon>Micrococcales</taxon>
        <taxon>Microbacteriaceae</taxon>
        <taxon>Rathayibacter</taxon>
    </lineage>
</organism>
<protein>
    <submittedName>
        <fullName evidence="2">Transcriptional regulator</fullName>
    </submittedName>
</protein>
<dbReference type="Pfam" id="PF13601">
    <property type="entry name" value="HTH_34"/>
    <property type="match status" value="1"/>
</dbReference>
<dbReference type="EMBL" id="CP047186">
    <property type="protein sequence ID" value="QHC56500.1"/>
    <property type="molecule type" value="Genomic_DNA"/>
</dbReference>
<dbReference type="InterPro" id="IPR027395">
    <property type="entry name" value="WH_DNA-bd_dom"/>
</dbReference>